<name>A0ABR4EVE0_9PEZI</name>
<evidence type="ECO:0000313" key="9">
    <source>
        <dbReference type="EMBL" id="KAL2286415.1"/>
    </source>
</evidence>
<keyword evidence="10" id="KW-1185">Reference proteome</keyword>
<sequence>MLNQTKDELIEVCTTLMALSSIAVGLRLYSRKRQHVALMVDDALTVVSLVSYIGVAIRVFIKTQEVSSKLQISWDVLSTTSLACIKLSALFFYRIIFYVGLHQWFDIANTVTIIVVVVWLVVFQFLTGFQCGTHFSALWDGSYLQYCTVSFPFLYGLAVSDFLLDVWILALPIPRIMQLHTSASKKLGIVVVFLLVFIGLGASIARMVEYIKIENGGSHYFIHHDEEEAVTSAFLFTMLETGISLVAVNLPSLWLLFTSVTPKKVIRTIRSVLSLESLRSRGSGRRGQSTGRDGGDKFGAAAVTGKYGMVASTRPSESSAKLHPGVPAGLPNPDLESQWANPSEVRGAASAKPESLELGVYR</sequence>
<keyword evidence="4 7" id="KW-0472">Membrane</keyword>
<feature type="transmembrane region" description="Helical" evidence="7">
    <location>
        <begin position="12"/>
        <end position="29"/>
    </location>
</feature>
<feature type="domain" description="Rhodopsin" evidence="8">
    <location>
        <begin position="26"/>
        <end position="257"/>
    </location>
</feature>
<evidence type="ECO:0000256" key="7">
    <source>
        <dbReference type="SAM" id="Phobius"/>
    </source>
</evidence>
<evidence type="ECO:0000256" key="6">
    <source>
        <dbReference type="SAM" id="MobiDB-lite"/>
    </source>
</evidence>
<evidence type="ECO:0000256" key="1">
    <source>
        <dbReference type="ARBA" id="ARBA00004141"/>
    </source>
</evidence>
<dbReference type="InterPro" id="IPR049326">
    <property type="entry name" value="Rhodopsin_dom_fungi"/>
</dbReference>
<feature type="transmembrane region" description="Helical" evidence="7">
    <location>
        <begin position="104"/>
        <end position="123"/>
    </location>
</feature>
<feature type="transmembrane region" description="Helical" evidence="7">
    <location>
        <begin position="72"/>
        <end position="92"/>
    </location>
</feature>
<evidence type="ECO:0000256" key="4">
    <source>
        <dbReference type="ARBA" id="ARBA00023136"/>
    </source>
</evidence>
<dbReference type="PANTHER" id="PTHR33048">
    <property type="entry name" value="PTH11-LIKE INTEGRAL MEMBRANE PROTEIN (AFU_ORTHOLOGUE AFUA_5G11245)"/>
    <property type="match status" value="1"/>
</dbReference>
<reference evidence="9 10" key="1">
    <citation type="submission" date="2024-03" db="EMBL/GenBank/DDBJ databases">
        <title>A high-quality draft genome sequence of Diaporthe vaccinii, a causative agent of upright dieback and viscid rot disease in cranberry plants.</title>
        <authorList>
            <person name="Sarrasin M."/>
            <person name="Lang B.F."/>
            <person name="Burger G."/>
        </authorList>
    </citation>
    <scope>NUCLEOTIDE SEQUENCE [LARGE SCALE GENOMIC DNA]</scope>
    <source>
        <strain evidence="9 10">IS7</strain>
    </source>
</reference>
<gene>
    <name evidence="9" type="ORF">FJTKL_06799</name>
</gene>
<protein>
    <recommendedName>
        <fullName evidence="8">Rhodopsin domain-containing protein</fullName>
    </recommendedName>
</protein>
<dbReference type="PANTHER" id="PTHR33048:SF157">
    <property type="entry name" value="INTEGRAL MEMBRANE PROTEIN"/>
    <property type="match status" value="1"/>
</dbReference>
<evidence type="ECO:0000313" key="10">
    <source>
        <dbReference type="Proteomes" id="UP001600888"/>
    </source>
</evidence>
<evidence type="ECO:0000256" key="3">
    <source>
        <dbReference type="ARBA" id="ARBA00022989"/>
    </source>
</evidence>
<proteinExistence type="inferred from homology"/>
<dbReference type="InterPro" id="IPR052337">
    <property type="entry name" value="SAT4-like"/>
</dbReference>
<dbReference type="Pfam" id="PF20684">
    <property type="entry name" value="Fung_rhodopsin"/>
    <property type="match status" value="1"/>
</dbReference>
<accession>A0ABR4EVE0</accession>
<evidence type="ECO:0000256" key="2">
    <source>
        <dbReference type="ARBA" id="ARBA00022692"/>
    </source>
</evidence>
<feature type="transmembrane region" description="Helical" evidence="7">
    <location>
        <begin position="187"/>
        <end position="208"/>
    </location>
</feature>
<dbReference type="Proteomes" id="UP001600888">
    <property type="component" value="Unassembled WGS sequence"/>
</dbReference>
<feature type="transmembrane region" description="Helical" evidence="7">
    <location>
        <begin position="233"/>
        <end position="257"/>
    </location>
</feature>
<comment type="similarity">
    <text evidence="5">Belongs to the SAT4 family.</text>
</comment>
<evidence type="ECO:0000256" key="5">
    <source>
        <dbReference type="ARBA" id="ARBA00038359"/>
    </source>
</evidence>
<evidence type="ECO:0000259" key="8">
    <source>
        <dbReference type="Pfam" id="PF20684"/>
    </source>
</evidence>
<comment type="caution">
    <text evidence="9">The sequence shown here is derived from an EMBL/GenBank/DDBJ whole genome shotgun (WGS) entry which is preliminary data.</text>
</comment>
<dbReference type="EMBL" id="JBAWTH010000024">
    <property type="protein sequence ID" value="KAL2286415.1"/>
    <property type="molecule type" value="Genomic_DNA"/>
</dbReference>
<organism evidence="9 10">
    <name type="scientific">Diaporthe vaccinii</name>
    <dbReference type="NCBI Taxonomy" id="105482"/>
    <lineage>
        <taxon>Eukaryota</taxon>
        <taxon>Fungi</taxon>
        <taxon>Dikarya</taxon>
        <taxon>Ascomycota</taxon>
        <taxon>Pezizomycotina</taxon>
        <taxon>Sordariomycetes</taxon>
        <taxon>Sordariomycetidae</taxon>
        <taxon>Diaporthales</taxon>
        <taxon>Diaporthaceae</taxon>
        <taxon>Diaporthe</taxon>
        <taxon>Diaporthe eres species complex</taxon>
    </lineage>
</organism>
<comment type="subcellular location">
    <subcellularLocation>
        <location evidence="1">Membrane</location>
        <topology evidence="1">Multi-pass membrane protein</topology>
    </subcellularLocation>
</comment>
<keyword evidence="2 7" id="KW-0812">Transmembrane</keyword>
<feature type="region of interest" description="Disordered" evidence="6">
    <location>
        <begin position="313"/>
        <end position="362"/>
    </location>
</feature>
<keyword evidence="3 7" id="KW-1133">Transmembrane helix</keyword>
<feature type="transmembrane region" description="Helical" evidence="7">
    <location>
        <begin position="36"/>
        <end position="60"/>
    </location>
</feature>
<feature type="transmembrane region" description="Helical" evidence="7">
    <location>
        <begin position="143"/>
        <end position="167"/>
    </location>
</feature>